<dbReference type="Proteomes" id="UP001186974">
    <property type="component" value="Unassembled WGS sequence"/>
</dbReference>
<name>A0ACC3DUU3_9PEZI</name>
<evidence type="ECO:0000313" key="1">
    <source>
        <dbReference type="EMBL" id="KAK3080312.1"/>
    </source>
</evidence>
<accession>A0ACC3DUU3</accession>
<gene>
    <name evidence="1" type="ORF">LTS18_002524</name>
</gene>
<dbReference type="EMBL" id="JAWDJW010000628">
    <property type="protein sequence ID" value="KAK3080312.1"/>
    <property type="molecule type" value="Genomic_DNA"/>
</dbReference>
<organism evidence="1 2">
    <name type="scientific">Coniosporium uncinatum</name>
    <dbReference type="NCBI Taxonomy" id="93489"/>
    <lineage>
        <taxon>Eukaryota</taxon>
        <taxon>Fungi</taxon>
        <taxon>Dikarya</taxon>
        <taxon>Ascomycota</taxon>
        <taxon>Pezizomycotina</taxon>
        <taxon>Dothideomycetes</taxon>
        <taxon>Dothideomycetes incertae sedis</taxon>
        <taxon>Coniosporium</taxon>
    </lineage>
</organism>
<comment type="caution">
    <text evidence="1">The sequence shown here is derived from an EMBL/GenBank/DDBJ whole genome shotgun (WGS) entry which is preliminary data.</text>
</comment>
<keyword evidence="2" id="KW-1185">Reference proteome</keyword>
<sequence length="131" mass="14893">EAIAKSLEDKEEQERFIERLFELLSVDKLRPQEEGEDWQIYLRQLRNSIFVPAIGRSRAHGKSADAIAAADSNDTVREATSGVYGTQKQTVVLVNKQGVVTFVERTLYDSDGKPTQEGARDRKYDFDIEGW</sequence>
<reference evidence="1" key="1">
    <citation type="submission" date="2024-09" db="EMBL/GenBank/DDBJ databases">
        <title>Black Yeasts Isolated from many extreme environments.</title>
        <authorList>
            <person name="Coleine C."/>
            <person name="Stajich J.E."/>
            <person name="Selbmann L."/>
        </authorList>
    </citation>
    <scope>NUCLEOTIDE SEQUENCE</scope>
    <source>
        <strain evidence="1">CCFEE 5737</strain>
    </source>
</reference>
<evidence type="ECO:0000313" key="2">
    <source>
        <dbReference type="Proteomes" id="UP001186974"/>
    </source>
</evidence>
<feature type="non-terminal residue" evidence="1">
    <location>
        <position position="1"/>
    </location>
</feature>
<proteinExistence type="predicted"/>
<protein>
    <submittedName>
        <fullName evidence="1">Uncharacterized protein</fullName>
    </submittedName>
</protein>